<feature type="transmembrane region" description="Helical" evidence="1">
    <location>
        <begin position="151"/>
        <end position="173"/>
    </location>
</feature>
<dbReference type="Proteomes" id="UP001597068">
    <property type="component" value="Unassembled WGS sequence"/>
</dbReference>
<organism evidence="3 4">
    <name type="scientific">Williamsia deligens</name>
    <dbReference type="NCBI Taxonomy" id="321325"/>
    <lineage>
        <taxon>Bacteria</taxon>
        <taxon>Bacillati</taxon>
        <taxon>Actinomycetota</taxon>
        <taxon>Actinomycetes</taxon>
        <taxon>Mycobacteriales</taxon>
        <taxon>Nocardiaceae</taxon>
        <taxon>Williamsia</taxon>
    </lineage>
</organism>
<dbReference type="RefSeq" id="WP_253647393.1">
    <property type="nucleotide sequence ID" value="NZ_BAAAMO010000002.1"/>
</dbReference>
<gene>
    <name evidence="3" type="ORF">ACFQ04_02425</name>
</gene>
<feature type="transmembrane region" description="Helical" evidence="1">
    <location>
        <begin position="20"/>
        <end position="40"/>
    </location>
</feature>
<sequence length="341" mass="35919">MTRSSDDLLHRPEREANVRIVRITAFAASLSLAVYAAIGASTGLAREGAPTVVLWATAVLALLMSSTWLVTDALLGDRLVYAFVLAADAGIFVALMTLADAELGLLGCGMFVIVGSFAGYHAGKTVFVCHLVLVTALVAVAASRLPITGRLVLEVSTLLWLLLGLPIVARALWSSERQRADQAFRDPLTRVANRAGLERAFPRLREDAVERSQVMCVVAVDLDRFKAVNDTYGHAAGDAVLVDAARHLQAHFGPRALIARTGGEEFTLILVGHRAAVVAAVDSLSLTVGADPRARVTMSVGAVWAAPHGAGDADLASATEAADAAMYEAKRAGGDQLCSRL</sequence>
<keyword evidence="3" id="KW-0808">Transferase</keyword>
<accession>A0ABW3G4W6</accession>
<keyword evidence="1" id="KW-0812">Transmembrane</keyword>
<dbReference type="EMBL" id="JBHTIL010000001">
    <property type="protein sequence ID" value="MFD0924585.1"/>
    <property type="molecule type" value="Genomic_DNA"/>
</dbReference>
<keyword evidence="1" id="KW-1133">Transmembrane helix</keyword>
<keyword evidence="4" id="KW-1185">Reference proteome</keyword>
<feature type="transmembrane region" description="Helical" evidence="1">
    <location>
        <begin position="79"/>
        <end position="97"/>
    </location>
</feature>
<dbReference type="InterPro" id="IPR043128">
    <property type="entry name" value="Rev_trsase/Diguanyl_cyclase"/>
</dbReference>
<evidence type="ECO:0000259" key="2">
    <source>
        <dbReference type="PROSITE" id="PS50887"/>
    </source>
</evidence>
<protein>
    <submittedName>
        <fullName evidence="3">Diguanylate cyclase</fullName>
        <ecNumber evidence="3">2.7.7.65</ecNumber>
    </submittedName>
</protein>
<dbReference type="SUPFAM" id="SSF55073">
    <property type="entry name" value="Nucleotide cyclase"/>
    <property type="match status" value="1"/>
</dbReference>
<dbReference type="PANTHER" id="PTHR45138">
    <property type="entry name" value="REGULATORY COMPONENTS OF SENSORY TRANSDUCTION SYSTEM"/>
    <property type="match status" value="1"/>
</dbReference>
<dbReference type="SMART" id="SM00267">
    <property type="entry name" value="GGDEF"/>
    <property type="match status" value="1"/>
</dbReference>
<dbReference type="NCBIfam" id="TIGR00254">
    <property type="entry name" value="GGDEF"/>
    <property type="match status" value="1"/>
</dbReference>
<keyword evidence="3" id="KW-0548">Nucleotidyltransferase</keyword>
<evidence type="ECO:0000313" key="3">
    <source>
        <dbReference type="EMBL" id="MFD0924585.1"/>
    </source>
</evidence>
<feature type="transmembrane region" description="Helical" evidence="1">
    <location>
        <begin position="103"/>
        <end position="120"/>
    </location>
</feature>
<dbReference type="GO" id="GO:0052621">
    <property type="term" value="F:diguanylate cyclase activity"/>
    <property type="evidence" value="ECO:0007669"/>
    <property type="project" value="UniProtKB-EC"/>
</dbReference>
<dbReference type="CDD" id="cd01949">
    <property type="entry name" value="GGDEF"/>
    <property type="match status" value="1"/>
</dbReference>
<dbReference type="PANTHER" id="PTHR45138:SF9">
    <property type="entry name" value="DIGUANYLATE CYCLASE DGCM-RELATED"/>
    <property type="match status" value="1"/>
</dbReference>
<keyword evidence="1" id="KW-0472">Membrane</keyword>
<name>A0ABW3G4W6_9NOCA</name>
<dbReference type="EC" id="2.7.7.65" evidence="3"/>
<dbReference type="PROSITE" id="PS50887">
    <property type="entry name" value="GGDEF"/>
    <property type="match status" value="1"/>
</dbReference>
<proteinExistence type="predicted"/>
<reference evidence="4" key="1">
    <citation type="journal article" date="2019" name="Int. J. Syst. Evol. Microbiol.">
        <title>The Global Catalogue of Microorganisms (GCM) 10K type strain sequencing project: providing services to taxonomists for standard genome sequencing and annotation.</title>
        <authorList>
            <consortium name="The Broad Institute Genomics Platform"/>
            <consortium name="The Broad Institute Genome Sequencing Center for Infectious Disease"/>
            <person name="Wu L."/>
            <person name="Ma J."/>
        </authorList>
    </citation>
    <scope>NUCLEOTIDE SEQUENCE [LARGE SCALE GENOMIC DNA]</scope>
    <source>
        <strain evidence="4">CCUG 50873</strain>
    </source>
</reference>
<feature type="transmembrane region" description="Helical" evidence="1">
    <location>
        <begin position="127"/>
        <end position="145"/>
    </location>
</feature>
<feature type="transmembrane region" description="Helical" evidence="1">
    <location>
        <begin position="52"/>
        <end position="70"/>
    </location>
</feature>
<dbReference type="InterPro" id="IPR050469">
    <property type="entry name" value="Diguanylate_Cyclase"/>
</dbReference>
<evidence type="ECO:0000256" key="1">
    <source>
        <dbReference type="SAM" id="Phobius"/>
    </source>
</evidence>
<comment type="caution">
    <text evidence="3">The sequence shown here is derived from an EMBL/GenBank/DDBJ whole genome shotgun (WGS) entry which is preliminary data.</text>
</comment>
<dbReference type="InterPro" id="IPR029787">
    <property type="entry name" value="Nucleotide_cyclase"/>
</dbReference>
<dbReference type="Pfam" id="PF00990">
    <property type="entry name" value="GGDEF"/>
    <property type="match status" value="1"/>
</dbReference>
<feature type="domain" description="GGDEF" evidence="2">
    <location>
        <begin position="213"/>
        <end position="341"/>
    </location>
</feature>
<dbReference type="InterPro" id="IPR000160">
    <property type="entry name" value="GGDEF_dom"/>
</dbReference>
<evidence type="ECO:0000313" key="4">
    <source>
        <dbReference type="Proteomes" id="UP001597068"/>
    </source>
</evidence>
<dbReference type="Gene3D" id="3.30.70.270">
    <property type="match status" value="1"/>
</dbReference>